<sequence length="189" mass="21467">MKQFPLFDENTAPIPSRLLLEETKKTFKMIPNLERTMAGSPPLLSAYVSAWALFSETSLTEIEQQIVYQTVNFENECDYCVPWHTYLSKNVGMESEDIDALREGSRLTDERYEALKKFTQALVRLNGNIAQADLDAFFDVGFSPQQALDVVLGISIKVMSNYTNSIAGTPLDDAVKAYKWRKPRIELRS</sequence>
<reference evidence="2 3" key="1">
    <citation type="submission" date="2019-06" db="EMBL/GenBank/DDBJ databases">
        <title>Enrichment of Autotrophic Halophilic Microorganisms from Red Sea Brine Pool Using Microbial Electrosynthesis System.</title>
        <authorList>
            <person name="Alqahtani M.F."/>
            <person name="Bajracharya S."/>
            <person name="Katuri K.P."/>
            <person name="Ali M."/>
            <person name="Saikaly P.E."/>
        </authorList>
    </citation>
    <scope>NUCLEOTIDE SEQUENCE [LARGE SCALE GENOMIC DNA]</scope>
    <source>
        <strain evidence="2">MES15</strain>
    </source>
</reference>
<dbReference type="Gene3D" id="1.20.1290.10">
    <property type="entry name" value="AhpD-like"/>
    <property type="match status" value="1"/>
</dbReference>
<evidence type="ECO:0000313" key="2">
    <source>
        <dbReference type="EMBL" id="MTI99003.1"/>
    </source>
</evidence>
<dbReference type="InterPro" id="IPR029032">
    <property type="entry name" value="AhpD-like"/>
</dbReference>
<proteinExistence type="predicted"/>
<dbReference type="Proteomes" id="UP000431462">
    <property type="component" value="Unassembled WGS sequence"/>
</dbReference>
<dbReference type="EMBL" id="VENC01000010">
    <property type="protein sequence ID" value="MTI99003.1"/>
    <property type="molecule type" value="Genomic_DNA"/>
</dbReference>
<gene>
    <name evidence="2" type="ORF">FH752_10315</name>
</gene>
<dbReference type="PANTHER" id="PTHR35446">
    <property type="entry name" value="SI:CH211-175M2.5"/>
    <property type="match status" value="1"/>
</dbReference>
<evidence type="ECO:0000259" key="1">
    <source>
        <dbReference type="Pfam" id="PF02627"/>
    </source>
</evidence>
<organism evidence="2 3">
    <name type="scientific">Marinobacter adhaerens</name>
    <dbReference type="NCBI Taxonomy" id="1033846"/>
    <lineage>
        <taxon>Bacteria</taxon>
        <taxon>Pseudomonadati</taxon>
        <taxon>Pseudomonadota</taxon>
        <taxon>Gammaproteobacteria</taxon>
        <taxon>Pseudomonadales</taxon>
        <taxon>Marinobacteraceae</taxon>
        <taxon>Marinobacter</taxon>
    </lineage>
</organism>
<comment type="caution">
    <text evidence="2">The sequence shown here is derived from an EMBL/GenBank/DDBJ whole genome shotgun (WGS) entry which is preliminary data.</text>
</comment>
<dbReference type="GO" id="GO:0051920">
    <property type="term" value="F:peroxiredoxin activity"/>
    <property type="evidence" value="ECO:0007669"/>
    <property type="project" value="InterPro"/>
</dbReference>
<dbReference type="InterPro" id="IPR003779">
    <property type="entry name" value="CMD-like"/>
</dbReference>
<name>A0A844I264_9GAMM</name>
<dbReference type="PANTHER" id="PTHR35446:SF3">
    <property type="entry name" value="CMD DOMAIN-CONTAINING PROTEIN"/>
    <property type="match status" value="1"/>
</dbReference>
<dbReference type="AlphaFoldDB" id="A0A844I264"/>
<evidence type="ECO:0000313" key="3">
    <source>
        <dbReference type="Proteomes" id="UP000431462"/>
    </source>
</evidence>
<protein>
    <submittedName>
        <fullName evidence="2">Carboxymuconolactone decarboxylase family protein</fullName>
    </submittedName>
</protein>
<dbReference type="Pfam" id="PF02627">
    <property type="entry name" value="CMD"/>
    <property type="match status" value="1"/>
</dbReference>
<accession>A0A844I264</accession>
<dbReference type="SUPFAM" id="SSF69118">
    <property type="entry name" value="AhpD-like"/>
    <property type="match status" value="1"/>
</dbReference>
<feature type="domain" description="Carboxymuconolactone decarboxylase-like" evidence="1">
    <location>
        <begin position="50"/>
        <end position="102"/>
    </location>
</feature>